<protein>
    <submittedName>
        <fullName evidence="2">Uncharacterized protein</fullName>
    </submittedName>
</protein>
<sequence length="138" mass="14885">MGRNVVKSVTAIRAPMLARVRALRHGFTTVITGIRAVGLVTAGSTSSFSTMSLTADSTAVPSIGYLSSGPGDSRFHEFFQLRAVNCRLHRHTCIANEFTLVTRIYSNPSWDQYLTVGDSSSDLGHSSDHRDASISTHG</sequence>
<evidence type="ECO:0000313" key="3">
    <source>
        <dbReference type="Proteomes" id="UP001341840"/>
    </source>
</evidence>
<keyword evidence="3" id="KW-1185">Reference proteome</keyword>
<name>A0ABU6XPA8_9FABA</name>
<evidence type="ECO:0000256" key="1">
    <source>
        <dbReference type="SAM" id="MobiDB-lite"/>
    </source>
</evidence>
<feature type="region of interest" description="Disordered" evidence="1">
    <location>
        <begin position="119"/>
        <end position="138"/>
    </location>
</feature>
<gene>
    <name evidence="2" type="ORF">PIB30_068839</name>
</gene>
<reference evidence="2 3" key="1">
    <citation type="journal article" date="2023" name="Plants (Basel)">
        <title>Bridging the Gap: Combining Genomics and Transcriptomics Approaches to Understand Stylosanthes scabra, an Orphan Legume from the Brazilian Caatinga.</title>
        <authorList>
            <person name="Ferreira-Neto J.R.C."/>
            <person name="da Silva M.D."/>
            <person name="Binneck E."/>
            <person name="de Melo N.F."/>
            <person name="da Silva R.H."/>
            <person name="de Melo A.L.T.M."/>
            <person name="Pandolfi V."/>
            <person name="Bustamante F.O."/>
            <person name="Brasileiro-Vidal A.C."/>
            <person name="Benko-Iseppon A.M."/>
        </authorList>
    </citation>
    <scope>NUCLEOTIDE SEQUENCE [LARGE SCALE GENOMIC DNA]</scope>
    <source>
        <tissue evidence="2">Leaves</tissue>
    </source>
</reference>
<dbReference type="EMBL" id="JASCZI010212193">
    <property type="protein sequence ID" value="MED6198680.1"/>
    <property type="molecule type" value="Genomic_DNA"/>
</dbReference>
<accession>A0ABU6XPA8</accession>
<evidence type="ECO:0000313" key="2">
    <source>
        <dbReference type="EMBL" id="MED6198680.1"/>
    </source>
</evidence>
<dbReference type="Proteomes" id="UP001341840">
    <property type="component" value="Unassembled WGS sequence"/>
</dbReference>
<proteinExistence type="predicted"/>
<organism evidence="2 3">
    <name type="scientific">Stylosanthes scabra</name>
    <dbReference type="NCBI Taxonomy" id="79078"/>
    <lineage>
        <taxon>Eukaryota</taxon>
        <taxon>Viridiplantae</taxon>
        <taxon>Streptophyta</taxon>
        <taxon>Embryophyta</taxon>
        <taxon>Tracheophyta</taxon>
        <taxon>Spermatophyta</taxon>
        <taxon>Magnoliopsida</taxon>
        <taxon>eudicotyledons</taxon>
        <taxon>Gunneridae</taxon>
        <taxon>Pentapetalae</taxon>
        <taxon>rosids</taxon>
        <taxon>fabids</taxon>
        <taxon>Fabales</taxon>
        <taxon>Fabaceae</taxon>
        <taxon>Papilionoideae</taxon>
        <taxon>50 kb inversion clade</taxon>
        <taxon>dalbergioids sensu lato</taxon>
        <taxon>Dalbergieae</taxon>
        <taxon>Pterocarpus clade</taxon>
        <taxon>Stylosanthes</taxon>
    </lineage>
</organism>
<comment type="caution">
    <text evidence="2">The sequence shown here is derived from an EMBL/GenBank/DDBJ whole genome shotgun (WGS) entry which is preliminary data.</text>
</comment>